<evidence type="ECO:0000256" key="4">
    <source>
        <dbReference type="SAM" id="MobiDB-lite"/>
    </source>
</evidence>
<dbReference type="STRING" id="1229662.W3XMS1"/>
<dbReference type="InterPro" id="IPR051750">
    <property type="entry name" value="Trans-sulfuration_enzymes"/>
</dbReference>
<gene>
    <name evidence="5" type="ORF">PFICI_01107</name>
</gene>
<dbReference type="SUPFAM" id="SSF53383">
    <property type="entry name" value="PLP-dependent transferases"/>
    <property type="match status" value="1"/>
</dbReference>
<dbReference type="OrthoDB" id="10047078at2759"/>
<dbReference type="InParanoid" id="W3XMS1"/>
<dbReference type="HOGENOM" id="CLU_011302_3_0_1"/>
<dbReference type="GO" id="GO:0003962">
    <property type="term" value="F:cystathionine gamma-synthase activity"/>
    <property type="evidence" value="ECO:0007669"/>
    <property type="project" value="TreeGrafter"/>
</dbReference>
<reference evidence="6" key="1">
    <citation type="journal article" date="2015" name="BMC Genomics">
        <title>Genomic and transcriptomic analysis of the endophytic fungus Pestalotiopsis fici reveals its lifestyle and high potential for synthesis of natural products.</title>
        <authorList>
            <person name="Wang X."/>
            <person name="Zhang X."/>
            <person name="Liu L."/>
            <person name="Xiang M."/>
            <person name="Wang W."/>
            <person name="Sun X."/>
            <person name="Che Y."/>
            <person name="Guo L."/>
            <person name="Liu G."/>
            <person name="Guo L."/>
            <person name="Wang C."/>
            <person name="Yin W.B."/>
            <person name="Stadler M."/>
            <person name="Zhang X."/>
            <person name="Liu X."/>
        </authorList>
    </citation>
    <scope>NUCLEOTIDE SEQUENCE [LARGE SCALE GENOMIC DNA]</scope>
    <source>
        <strain evidence="6">W106-1 / CGMCC3.15140</strain>
    </source>
</reference>
<dbReference type="GeneID" id="19266120"/>
<feature type="region of interest" description="Disordered" evidence="4">
    <location>
        <begin position="548"/>
        <end position="574"/>
    </location>
</feature>
<dbReference type="InterPro" id="IPR015421">
    <property type="entry name" value="PyrdxlP-dep_Trfase_major"/>
</dbReference>
<dbReference type="InterPro" id="IPR015424">
    <property type="entry name" value="PyrdxlP-dep_Trfase"/>
</dbReference>
<comment type="cofactor">
    <cofactor evidence="1 3">
        <name>pyridoxal 5'-phosphate</name>
        <dbReference type="ChEBI" id="CHEBI:597326"/>
    </cofactor>
</comment>
<evidence type="ECO:0000313" key="5">
    <source>
        <dbReference type="EMBL" id="ETS87279.1"/>
    </source>
</evidence>
<dbReference type="OMA" id="IMLAYNM"/>
<evidence type="ECO:0000313" key="6">
    <source>
        <dbReference type="Proteomes" id="UP000030651"/>
    </source>
</evidence>
<dbReference type="PANTHER" id="PTHR42699">
    <property type="match status" value="1"/>
</dbReference>
<dbReference type="Gene3D" id="3.90.1150.10">
    <property type="entry name" value="Aspartate Aminotransferase, domain 1"/>
    <property type="match status" value="1"/>
</dbReference>
<dbReference type="GO" id="GO:0030170">
    <property type="term" value="F:pyridoxal phosphate binding"/>
    <property type="evidence" value="ECO:0007669"/>
    <property type="project" value="InterPro"/>
</dbReference>
<organism evidence="5 6">
    <name type="scientific">Pestalotiopsis fici (strain W106-1 / CGMCC3.15140)</name>
    <dbReference type="NCBI Taxonomy" id="1229662"/>
    <lineage>
        <taxon>Eukaryota</taxon>
        <taxon>Fungi</taxon>
        <taxon>Dikarya</taxon>
        <taxon>Ascomycota</taxon>
        <taxon>Pezizomycotina</taxon>
        <taxon>Sordariomycetes</taxon>
        <taxon>Xylariomycetidae</taxon>
        <taxon>Amphisphaeriales</taxon>
        <taxon>Sporocadaceae</taxon>
        <taxon>Pestalotiopsis</taxon>
    </lineage>
</organism>
<name>W3XMS1_PESFW</name>
<protein>
    <recommendedName>
        <fullName evidence="7">Cystathionine gamma-synthase</fullName>
    </recommendedName>
</protein>
<sequence length="574" mass="63828">MATEIQTPFGHSLPPEGAHTITFHVPKWESAIKFREGDMSLVARLKSIYPRFMPFGPSAKLTQEIGARINIPQGRGLVGFLSPQVWHTNRRHAVSEFRKEKAVKAEELKYHVVEIDGIRLYLVEFPMQKVMGAIFMWQHGGLGFSTRLGEHLVSKMDSLEYLGEFPDGANPPPPTYLPESESHELLRKRISGLLSRSTVQEYPKQVQSDDIYLYQSGMAAILRCHEAIVKSRPDPIAVFGAVFHSTWHLFEESPGGLKHYGKADENDLDEFEKYLEQGGKCSYAFTEFPSNPILVSTDLIRLRKLADKYGFWIVVDDTLSSFCNIDVLSVADVVMSSLTKSFSGYADLIAGSLALNPNLASYNTLKNTFREDYHNEFFEADAKQLFKNSDDYLARSAILNRNAATLSAYFQGLAEDAGTPVAKVCYPPYAPGSRNLLPFLRKPSPEFPKVGYGCLFSVEFRTEAETIAFYDNLAFHNGPHLGAHLTLAMPYNAMIYGKDNPEYHASYGMSPNQIRFSVGLEDEPYLLDVCKRAIAAVKESGDLDGKKLTETAMEQADGKAAVDPLGGQPAASAS</sequence>
<evidence type="ECO:0000256" key="1">
    <source>
        <dbReference type="ARBA" id="ARBA00001933"/>
    </source>
</evidence>
<dbReference type="Pfam" id="PF01053">
    <property type="entry name" value="Cys_Met_Meta_PP"/>
    <property type="match status" value="1"/>
</dbReference>
<dbReference type="KEGG" id="pfy:PFICI_01107"/>
<dbReference type="InterPro" id="IPR000277">
    <property type="entry name" value="Cys/Met-Metab_PyrdxlP-dep_enz"/>
</dbReference>
<dbReference type="PANTHER" id="PTHR42699:SF1">
    <property type="entry name" value="CYSTATHIONINE GAMMA-SYNTHASE-RELATED"/>
    <property type="match status" value="1"/>
</dbReference>
<keyword evidence="2 3" id="KW-0663">Pyridoxal phosphate</keyword>
<keyword evidence="6" id="KW-1185">Reference proteome</keyword>
<dbReference type="Proteomes" id="UP000030651">
    <property type="component" value="Unassembled WGS sequence"/>
</dbReference>
<evidence type="ECO:0000256" key="3">
    <source>
        <dbReference type="RuleBase" id="RU362118"/>
    </source>
</evidence>
<dbReference type="GO" id="GO:0019346">
    <property type="term" value="P:transsulfuration"/>
    <property type="evidence" value="ECO:0007669"/>
    <property type="project" value="InterPro"/>
</dbReference>
<dbReference type="RefSeq" id="XP_007827879.1">
    <property type="nucleotide sequence ID" value="XM_007829688.1"/>
</dbReference>
<proteinExistence type="inferred from homology"/>
<evidence type="ECO:0000256" key="2">
    <source>
        <dbReference type="ARBA" id="ARBA00022898"/>
    </source>
</evidence>
<dbReference type="InterPro" id="IPR015422">
    <property type="entry name" value="PyrdxlP-dep_Trfase_small"/>
</dbReference>
<accession>W3XMS1</accession>
<dbReference type="eggNOG" id="KOG0053">
    <property type="taxonomic scope" value="Eukaryota"/>
</dbReference>
<comment type="similarity">
    <text evidence="3">Belongs to the trans-sulfuration enzymes family.</text>
</comment>
<dbReference type="Gene3D" id="3.40.640.10">
    <property type="entry name" value="Type I PLP-dependent aspartate aminotransferase-like (Major domain)"/>
    <property type="match status" value="1"/>
</dbReference>
<dbReference type="AlphaFoldDB" id="W3XMS1"/>
<dbReference type="EMBL" id="KI912109">
    <property type="protein sequence ID" value="ETS87279.1"/>
    <property type="molecule type" value="Genomic_DNA"/>
</dbReference>
<evidence type="ECO:0008006" key="7">
    <source>
        <dbReference type="Google" id="ProtNLM"/>
    </source>
</evidence>